<dbReference type="OrthoDB" id="5290767at2"/>
<protein>
    <submittedName>
        <fullName evidence="1">Pentapeptide repeat-containing protein</fullName>
    </submittedName>
</protein>
<accession>A0A8H2PKS3</accession>
<dbReference type="Proteomes" id="UP000307702">
    <property type="component" value="Unassembled WGS sequence"/>
</dbReference>
<dbReference type="SUPFAM" id="SSF141571">
    <property type="entry name" value="Pentapeptide repeat-like"/>
    <property type="match status" value="1"/>
</dbReference>
<dbReference type="RefSeq" id="WP_138621376.1">
    <property type="nucleotide sequence ID" value="NZ_SZVP01000003.1"/>
</dbReference>
<reference evidence="1 2" key="1">
    <citation type="submission" date="2019-05" db="EMBL/GenBank/DDBJ databases">
        <title>Colwellia ponticola sp. nov., isolated from seawater.</title>
        <authorList>
            <person name="Yoon J.-H."/>
        </authorList>
    </citation>
    <scope>NUCLEOTIDE SEQUENCE [LARGE SCALE GENOMIC DNA]</scope>
    <source>
        <strain evidence="1 2">OISW-25</strain>
    </source>
</reference>
<keyword evidence="2" id="KW-1185">Reference proteome</keyword>
<dbReference type="AlphaFoldDB" id="A0A8H2PKS3"/>
<dbReference type="InterPro" id="IPR052949">
    <property type="entry name" value="PA_immunity-related"/>
</dbReference>
<gene>
    <name evidence="1" type="ORF">FCS21_05905</name>
</gene>
<sequence length="200" mass="22937">MHTFDDQQAEFISKKFTGLALVGEELSAKEFDDCTFEACDFTEATLKNCKFTDCHFINCNLSLVKLNYSQFREVVFEKCKLIGVDWTNAYWPGLMLTAPIKFIQCLLNNSSFFKLTLPGFVMEECKAHGVDFREADFCQGNFTFTDFTHSMFGNTNLNEANFTDATHYYIDVYQNQIKNAKFCRLEAVSLLESLGIELVD</sequence>
<organism evidence="1 2">
    <name type="scientific">Colwellia ponticola</name>
    <dbReference type="NCBI Taxonomy" id="2304625"/>
    <lineage>
        <taxon>Bacteria</taxon>
        <taxon>Pseudomonadati</taxon>
        <taxon>Pseudomonadota</taxon>
        <taxon>Gammaproteobacteria</taxon>
        <taxon>Alteromonadales</taxon>
        <taxon>Colwelliaceae</taxon>
        <taxon>Colwellia</taxon>
    </lineage>
</organism>
<dbReference type="EMBL" id="SZVP01000003">
    <property type="protein sequence ID" value="TMM46488.1"/>
    <property type="molecule type" value="Genomic_DNA"/>
</dbReference>
<name>A0A8H2PKS3_9GAMM</name>
<evidence type="ECO:0000313" key="2">
    <source>
        <dbReference type="Proteomes" id="UP000307702"/>
    </source>
</evidence>
<dbReference type="Gene3D" id="2.160.20.80">
    <property type="entry name" value="E3 ubiquitin-protein ligase SopA"/>
    <property type="match status" value="1"/>
</dbReference>
<proteinExistence type="predicted"/>
<dbReference type="PANTHER" id="PTHR42999:SF1">
    <property type="entry name" value="PENTAPEPTIDE REPEAT-CONTAINING PROTEIN"/>
    <property type="match status" value="1"/>
</dbReference>
<comment type="caution">
    <text evidence="1">The sequence shown here is derived from an EMBL/GenBank/DDBJ whole genome shotgun (WGS) entry which is preliminary data.</text>
</comment>
<evidence type="ECO:0000313" key="1">
    <source>
        <dbReference type="EMBL" id="TMM46488.1"/>
    </source>
</evidence>
<dbReference type="InterPro" id="IPR001646">
    <property type="entry name" value="5peptide_repeat"/>
</dbReference>
<dbReference type="Pfam" id="PF00805">
    <property type="entry name" value="Pentapeptide"/>
    <property type="match status" value="1"/>
</dbReference>
<dbReference type="PANTHER" id="PTHR42999">
    <property type="entry name" value="ANTIBIOTIC RESISTANCE PROTEIN MCBG"/>
    <property type="match status" value="1"/>
</dbReference>
<dbReference type="Pfam" id="PF13599">
    <property type="entry name" value="Pentapeptide_4"/>
    <property type="match status" value="1"/>
</dbReference>